<evidence type="ECO:0000313" key="1">
    <source>
        <dbReference type="EMBL" id="GGO55587.1"/>
    </source>
</evidence>
<reference evidence="2" key="1">
    <citation type="journal article" date="2019" name="Int. J. Syst. Evol. Microbiol.">
        <title>The Global Catalogue of Microorganisms (GCM) 10K type strain sequencing project: providing services to taxonomists for standard genome sequencing and annotation.</title>
        <authorList>
            <consortium name="The Broad Institute Genomics Platform"/>
            <consortium name="The Broad Institute Genome Sequencing Center for Infectious Disease"/>
            <person name="Wu L."/>
            <person name="Ma J."/>
        </authorList>
    </citation>
    <scope>NUCLEOTIDE SEQUENCE [LARGE SCALE GENOMIC DNA]</scope>
    <source>
        <strain evidence="2">CGMCC 4.7349</strain>
    </source>
</reference>
<keyword evidence="2" id="KW-1185">Reference proteome</keyword>
<comment type="caution">
    <text evidence="1">The sequence shown here is derived from an EMBL/GenBank/DDBJ whole genome shotgun (WGS) entry which is preliminary data.</text>
</comment>
<organism evidence="1 2">
    <name type="scientific">Streptomyces lasiicapitis</name>
    <dbReference type="NCBI Taxonomy" id="1923961"/>
    <lineage>
        <taxon>Bacteria</taxon>
        <taxon>Bacillati</taxon>
        <taxon>Actinomycetota</taxon>
        <taxon>Actinomycetes</taxon>
        <taxon>Kitasatosporales</taxon>
        <taxon>Streptomycetaceae</taxon>
        <taxon>Streptomyces</taxon>
    </lineage>
</organism>
<name>A0ABQ2MPN6_9ACTN</name>
<evidence type="ECO:0000313" key="2">
    <source>
        <dbReference type="Proteomes" id="UP000656881"/>
    </source>
</evidence>
<accession>A0ABQ2MPN6</accession>
<dbReference type="Proteomes" id="UP000656881">
    <property type="component" value="Unassembled WGS sequence"/>
</dbReference>
<gene>
    <name evidence="1" type="ORF">GCM10012286_68080</name>
</gene>
<protein>
    <submittedName>
        <fullName evidence="1">Uncharacterized protein</fullName>
    </submittedName>
</protein>
<dbReference type="EMBL" id="BMNG01000017">
    <property type="protein sequence ID" value="GGO55587.1"/>
    <property type="molecule type" value="Genomic_DNA"/>
</dbReference>
<proteinExistence type="predicted"/>
<sequence length="48" mass="5070">MAMSEPSDVLCVLCRAVSRGAASHLFIATYVQLQASSRSTVKLISPSS</sequence>